<dbReference type="InterPro" id="IPR050963">
    <property type="entry name" value="Sirohydro_Cobaltochel/CbiX"/>
</dbReference>
<evidence type="ECO:0000313" key="3">
    <source>
        <dbReference type="EMBL" id="RYP85255.1"/>
    </source>
</evidence>
<keyword evidence="2" id="KW-0456">Lyase</keyword>
<dbReference type="Proteomes" id="UP000295198">
    <property type="component" value="Unassembled WGS sequence"/>
</dbReference>
<name>A0A4Q4ZCE1_9ACTN</name>
<dbReference type="InterPro" id="IPR002762">
    <property type="entry name" value="CbiX-like"/>
</dbReference>
<evidence type="ECO:0000256" key="1">
    <source>
        <dbReference type="ARBA" id="ARBA00022723"/>
    </source>
</evidence>
<dbReference type="PANTHER" id="PTHR33542:SF5">
    <property type="entry name" value="FERROCHELATASE CHE1"/>
    <property type="match status" value="1"/>
</dbReference>
<proteinExistence type="predicted"/>
<gene>
    <name evidence="3" type="ORF">EKO23_13450</name>
</gene>
<dbReference type="RefSeq" id="WP_134718116.1">
    <property type="nucleotide sequence ID" value="NZ_SDKM01000018.1"/>
</dbReference>
<dbReference type="Gene3D" id="3.40.50.1400">
    <property type="match status" value="2"/>
</dbReference>
<dbReference type="AlphaFoldDB" id="A0A4Q4ZCE1"/>
<dbReference type="EMBL" id="SDKM01000018">
    <property type="protein sequence ID" value="RYP85255.1"/>
    <property type="molecule type" value="Genomic_DNA"/>
</dbReference>
<organism evidence="3 4">
    <name type="scientific">Nocardioides guangzhouensis</name>
    <dbReference type="NCBI Taxonomy" id="2497878"/>
    <lineage>
        <taxon>Bacteria</taxon>
        <taxon>Bacillati</taxon>
        <taxon>Actinomycetota</taxon>
        <taxon>Actinomycetes</taxon>
        <taxon>Propionibacteriales</taxon>
        <taxon>Nocardioidaceae</taxon>
        <taxon>Nocardioides</taxon>
    </lineage>
</organism>
<sequence length="237" mass="24060">MTAPSLVTVAHGTRVAAGNRVAAAVTAHAARRLGVPATGSYVELCAPSLDSVARSLDAPAVVVPLLLSTGFHVRCDLPAAMSRAGAPVQLARPLGPHPLLAEVMCLRLRGAGARPRDPVVLAAAGSRDPDALIDLASAGRMLQARWGAPVRVATVSGDGPPVGDTVAEARADGRVAVAPYLLADGHFARLAAHLGRLAGTGTVAGVLGPHPLLVELVVRRYRALAARPEAGRVTTAA</sequence>
<keyword evidence="1" id="KW-0479">Metal-binding</keyword>
<evidence type="ECO:0000256" key="2">
    <source>
        <dbReference type="ARBA" id="ARBA00023239"/>
    </source>
</evidence>
<dbReference type="PANTHER" id="PTHR33542">
    <property type="entry name" value="SIROHYDROCHLORIN FERROCHELATASE, CHLOROPLASTIC"/>
    <property type="match status" value="1"/>
</dbReference>
<dbReference type="Pfam" id="PF01903">
    <property type="entry name" value="CbiX"/>
    <property type="match status" value="2"/>
</dbReference>
<dbReference type="OrthoDB" id="7345302at2"/>
<comment type="caution">
    <text evidence="3">The sequence shown here is derived from an EMBL/GenBank/DDBJ whole genome shotgun (WGS) entry which is preliminary data.</text>
</comment>
<keyword evidence="4" id="KW-1185">Reference proteome</keyword>
<dbReference type="SUPFAM" id="SSF53800">
    <property type="entry name" value="Chelatase"/>
    <property type="match status" value="1"/>
</dbReference>
<dbReference type="GO" id="GO:0046872">
    <property type="term" value="F:metal ion binding"/>
    <property type="evidence" value="ECO:0007669"/>
    <property type="project" value="UniProtKB-KW"/>
</dbReference>
<dbReference type="GO" id="GO:0016829">
    <property type="term" value="F:lyase activity"/>
    <property type="evidence" value="ECO:0007669"/>
    <property type="project" value="UniProtKB-KW"/>
</dbReference>
<evidence type="ECO:0000313" key="4">
    <source>
        <dbReference type="Proteomes" id="UP000295198"/>
    </source>
</evidence>
<protein>
    <submittedName>
        <fullName evidence="3">Sirohydrochlorin chelatase</fullName>
    </submittedName>
</protein>
<accession>A0A4Q4ZCE1</accession>
<reference evidence="3 4" key="1">
    <citation type="submission" date="2019-01" db="EMBL/GenBank/DDBJ databases">
        <title>Nocardioides guangzhouensis sp. nov., an actinobacterium isolated from soil.</title>
        <authorList>
            <person name="Fu Y."/>
            <person name="Cai Y."/>
            <person name="Lin Z."/>
            <person name="Chen P."/>
        </authorList>
    </citation>
    <scope>NUCLEOTIDE SEQUENCE [LARGE SCALE GENOMIC DNA]</scope>
    <source>
        <strain evidence="3 4">130</strain>
    </source>
</reference>